<evidence type="ECO:0000313" key="2">
    <source>
        <dbReference type="EMBL" id="CAF4338942.1"/>
    </source>
</evidence>
<sequence>MSTSDRRLLSTSMTNEEKHVACESFVHQHLEKYKNKINYYQQQIDEKENNMTHYIDIIKQPIEIIVSKYGGRPI</sequence>
<evidence type="ECO:0000313" key="3">
    <source>
        <dbReference type="Proteomes" id="UP000681967"/>
    </source>
</evidence>
<dbReference type="AlphaFoldDB" id="A0A8S2SAK2"/>
<feature type="non-terminal residue" evidence="1">
    <location>
        <position position="74"/>
    </location>
</feature>
<accession>A0A8S2SAK2</accession>
<feature type="non-terminal residue" evidence="1">
    <location>
        <position position="1"/>
    </location>
</feature>
<dbReference type="Proteomes" id="UP000681967">
    <property type="component" value="Unassembled WGS sequence"/>
</dbReference>
<gene>
    <name evidence="1" type="ORF">BYL167_LOCUS24197</name>
    <name evidence="2" type="ORF">GIL414_LOCUS27468</name>
</gene>
<evidence type="ECO:0000313" key="1">
    <source>
        <dbReference type="EMBL" id="CAF4216329.1"/>
    </source>
</evidence>
<dbReference type="EMBL" id="CAJOBJ010043674">
    <property type="protein sequence ID" value="CAF4338942.1"/>
    <property type="molecule type" value="Genomic_DNA"/>
</dbReference>
<name>A0A8S2SAK2_9BILA</name>
<dbReference type="Proteomes" id="UP000681720">
    <property type="component" value="Unassembled WGS sequence"/>
</dbReference>
<organism evidence="1 3">
    <name type="scientific">Rotaria magnacalcarata</name>
    <dbReference type="NCBI Taxonomy" id="392030"/>
    <lineage>
        <taxon>Eukaryota</taxon>
        <taxon>Metazoa</taxon>
        <taxon>Spiralia</taxon>
        <taxon>Gnathifera</taxon>
        <taxon>Rotifera</taxon>
        <taxon>Eurotatoria</taxon>
        <taxon>Bdelloidea</taxon>
        <taxon>Philodinida</taxon>
        <taxon>Philodinidae</taxon>
        <taxon>Rotaria</taxon>
    </lineage>
</organism>
<proteinExistence type="predicted"/>
<protein>
    <submittedName>
        <fullName evidence="1">Uncharacterized protein</fullName>
    </submittedName>
</protein>
<comment type="caution">
    <text evidence="1">The sequence shown here is derived from an EMBL/GenBank/DDBJ whole genome shotgun (WGS) entry which is preliminary data.</text>
</comment>
<dbReference type="EMBL" id="CAJOBH010020095">
    <property type="protein sequence ID" value="CAF4216329.1"/>
    <property type="molecule type" value="Genomic_DNA"/>
</dbReference>
<reference evidence="1" key="1">
    <citation type="submission" date="2021-02" db="EMBL/GenBank/DDBJ databases">
        <authorList>
            <person name="Nowell W R."/>
        </authorList>
    </citation>
    <scope>NUCLEOTIDE SEQUENCE</scope>
</reference>